<reference evidence="1" key="2">
    <citation type="submission" date="2020-09" db="EMBL/GenBank/DDBJ databases">
        <authorList>
            <person name="Sun Q."/>
            <person name="Kim S."/>
        </authorList>
    </citation>
    <scope>NUCLEOTIDE SEQUENCE</scope>
    <source>
        <strain evidence="1">KCTC 42731</strain>
    </source>
</reference>
<protein>
    <recommendedName>
        <fullName evidence="3">Solute-binding protein family 3/N-terminal domain-containing protein</fullName>
    </recommendedName>
</protein>
<comment type="caution">
    <text evidence="1">The sequence shown here is derived from an EMBL/GenBank/DDBJ whole genome shotgun (WGS) entry which is preliminary data.</text>
</comment>
<dbReference type="Gene3D" id="3.40.190.10">
    <property type="entry name" value="Periplasmic binding protein-like II"/>
    <property type="match status" value="1"/>
</dbReference>
<sequence length="249" mass="28280">MSFFATLLVSSALNTAHTITPVTFCYENRELLPHYAKPALQSDVVPAVKPGAAIEILQLLDKDTPSVTFTYVRMPWKRCLKEIKQGKVDAVIGRFTPERQKFSVFPIADEQPDPKRAFSVASGCLVYNNSHNIKWDGTTITLPKLLTMALPRGYSSIERYKNMGFDVYTVDSLQKAQELLLNDKVDASIAHCGRKDFPKHITLNPLPINSSYGYLVFSKQFYAAEKEKIDILWKNLSKIDKQSFYDKYL</sequence>
<dbReference type="Proteomes" id="UP000623842">
    <property type="component" value="Unassembled WGS sequence"/>
</dbReference>
<evidence type="ECO:0000313" key="1">
    <source>
        <dbReference type="EMBL" id="GHF91361.1"/>
    </source>
</evidence>
<dbReference type="AlphaFoldDB" id="A0A919BIJ6"/>
<reference evidence="1" key="1">
    <citation type="journal article" date="2014" name="Int. J. Syst. Evol. Microbiol.">
        <title>Complete genome sequence of Corynebacterium casei LMG S-19264T (=DSM 44701T), isolated from a smear-ripened cheese.</title>
        <authorList>
            <consortium name="US DOE Joint Genome Institute (JGI-PGF)"/>
            <person name="Walter F."/>
            <person name="Albersmeier A."/>
            <person name="Kalinowski J."/>
            <person name="Ruckert C."/>
        </authorList>
    </citation>
    <scope>NUCLEOTIDE SEQUENCE</scope>
    <source>
        <strain evidence="1">KCTC 42731</strain>
    </source>
</reference>
<organism evidence="1 2">
    <name type="scientific">Thalassotalea marina</name>
    <dbReference type="NCBI Taxonomy" id="1673741"/>
    <lineage>
        <taxon>Bacteria</taxon>
        <taxon>Pseudomonadati</taxon>
        <taxon>Pseudomonadota</taxon>
        <taxon>Gammaproteobacteria</taxon>
        <taxon>Alteromonadales</taxon>
        <taxon>Colwelliaceae</taxon>
        <taxon>Thalassotalea</taxon>
    </lineage>
</organism>
<dbReference type="EMBL" id="BNCK01000004">
    <property type="protein sequence ID" value="GHF91361.1"/>
    <property type="molecule type" value="Genomic_DNA"/>
</dbReference>
<dbReference type="SUPFAM" id="SSF53850">
    <property type="entry name" value="Periplasmic binding protein-like II"/>
    <property type="match status" value="1"/>
</dbReference>
<name>A0A919BIJ6_9GAMM</name>
<dbReference type="RefSeq" id="WP_189769720.1">
    <property type="nucleotide sequence ID" value="NZ_BNCK01000004.1"/>
</dbReference>
<accession>A0A919BIJ6</accession>
<gene>
    <name evidence="1" type="ORF">GCM10017161_18980</name>
</gene>
<evidence type="ECO:0000313" key="2">
    <source>
        <dbReference type="Proteomes" id="UP000623842"/>
    </source>
</evidence>
<evidence type="ECO:0008006" key="3">
    <source>
        <dbReference type="Google" id="ProtNLM"/>
    </source>
</evidence>
<proteinExistence type="predicted"/>
<keyword evidence="2" id="KW-1185">Reference proteome</keyword>